<dbReference type="EMBL" id="FWWU01000002">
    <property type="protein sequence ID" value="SMB78330.1"/>
    <property type="molecule type" value="Genomic_DNA"/>
</dbReference>
<keyword evidence="2" id="KW-1185">Reference proteome</keyword>
<name>A0A1W1UBB3_9DEIO</name>
<evidence type="ECO:0000313" key="1">
    <source>
        <dbReference type="EMBL" id="SMB78330.1"/>
    </source>
</evidence>
<dbReference type="Proteomes" id="UP000192582">
    <property type="component" value="Unassembled WGS sequence"/>
</dbReference>
<protein>
    <submittedName>
        <fullName evidence="1">Uncharacterized protein</fullName>
    </submittedName>
</protein>
<dbReference type="RefSeq" id="WP_084045186.1">
    <property type="nucleotide sequence ID" value="NZ_FWWU01000002.1"/>
</dbReference>
<gene>
    <name evidence="1" type="ORF">SAMN00790413_06605</name>
</gene>
<dbReference type="AlphaFoldDB" id="A0A1W1UBB3"/>
<reference evidence="1 2" key="1">
    <citation type="submission" date="2017-04" db="EMBL/GenBank/DDBJ databases">
        <authorList>
            <person name="Afonso C.L."/>
            <person name="Miller P.J."/>
            <person name="Scott M.A."/>
            <person name="Spackman E."/>
            <person name="Goraichik I."/>
            <person name="Dimitrov K.M."/>
            <person name="Suarez D.L."/>
            <person name="Swayne D.E."/>
        </authorList>
    </citation>
    <scope>NUCLEOTIDE SEQUENCE [LARGE SCALE GENOMIC DNA]</scope>
    <source>
        <strain evidence="1 2">KR-140</strain>
    </source>
</reference>
<sequence>MGGTDLAFVHALEILIHPAPVGPLADVEEMMAHVQRLADQEVERVPVLFHLWLRWRSEGNVRAEPLEWLLATLLERHPDRAGRALSSVMHRVSPFEAGLLREYFGAD</sequence>
<evidence type="ECO:0000313" key="2">
    <source>
        <dbReference type="Proteomes" id="UP000192582"/>
    </source>
</evidence>
<organism evidence="1 2">
    <name type="scientific">Deinococcus hopiensis KR-140</name>
    <dbReference type="NCBI Taxonomy" id="695939"/>
    <lineage>
        <taxon>Bacteria</taxon>
        <taxon>Thermotogati</taxon>
        <taxon>Deinococcota</taxon>
        <taxon>Deinococci</taxon>
        <taxon>Deinococcales</taxon>
        <taxon>Deinococcaceae</taxon>
        <taxon>Deinococcus</taxon>
    </lineage>
</organism>
<proteinExistence type="predicted"/>
<accession>A0A1W1UBB3</accession>
<dbReference type="OrthoDB" id="9876568at2"/>